<keyword evidence="1" id="KW-0479">Metal-binding</keyword>
<comment type="caution">
    <text evidence="4">The sequence shown here is derived from an EMBL/GenBank/DDBJ whole genome shotgun (WGS) entry which is preliminary data.</text>
</comment>
<keyword evidence="1" id="KW-0863">Zinc-finger</keyword>
<feature type="domain" description="SWIM-type" evidence="3">
    <location>
        <begin position="84"/>
        <end position="121"/>
    </location>
</feature>
<name>A0A7J6KRV3_PERCH</name>
<dbReference type="GO" id="GO:0008270">
    <property type="term" value="F:zinc ion binding"/>
    <property type="evidence" value="ECO:0007669"/>
    <property type="project" value="UniProtKB-KW"/>
</dbReference>
<organism evidence="4 5">
    <name type="scientific">Perkinsus chesapeaki</name>
    <name type="common">Clam parasite</name>
    <name type="synonym">Perkinsus andrewsi</name>
    <dbReference type="NCBI Taxonomy" id="330153"/>
    <lineage>
        <taxon>Eukaryota</taxon>
        <taxon>Sar</taxon>
        <taxon>Alveolata</taxon>
        <taxon>Perkinsozoa</taxon>
        <taxon>Perkinsea</taxon>
        <taxon>Perkinsida</taxon>
        <taxon>Perkinsidae</taxon>
        <taxon>Perkinsus</taxon>
    </lineage>
</organism>
<feature type="region of interest" description="Disordered" evidence="2">
    <location>
        <begin position="235"/>
        <end position="328"/>
    </location>
</feature>
<evidence type="ECO:0000313" key="5">
    <source>
        <dbReference type="Proteomes" id="UP000591131"/>
    </source>
</evidence>
<feature type="compositionally biased region" description="Acidic residues" evidence="2">
    <location>
        <begin position="303"/>
        <end position="319"/>
    </location>
</feature>
<feature type="compositionally biased region" description="Polar residues" evidence="2">
    <location>
        <begin position="252"/>
        <end position="273"/>
    </location>
</feature>
<keyword evidence="5" id="KW-1185">Reference proteome</keyword>
<gene>
    <name evidence="4" type="ORF">FOL47_001917</name>
</gene>
<proteinExistence type="predicted"/>
<evidence type="ECO:0000259" key="3">
    <source>
        <dbReference type="PROSITE" id="PS50966"/>
    </source>
</evidence>
<dbReference type="Proteomes" id="UP000591131">
    <property type="component" value="Unassembled WGS sequence"/>
</dbReference>
<evidence type="ECO:0000256" key="2">
    <source>
        <dbReference type="SAM" id="MobiDB-lite"/>
    </source>
</evidence>
<evidence type="ECO:0000313" key="4">
    <source>
        <dbReference type="EMBL" id="KAF4649584.1"/>
    </source>
</evidence>
<reference evidence="4 5" key="1">
    <citation type="submission" date="2020-04" db="EMBL/GenBank/DDBJ databases">
        <title>Perkinsus chesapeaki whole genome sequence.</title>
        <authorList>
            <person name="Bogema D.R."/>
        </authorList>
    </citation>
    <scope>NUCLEOTIDE SEQUENCE [LARGE SCALE GENOMIC DNA]</scope>
    <source>
        <strain evidence="4">ATCC PRA-425</strain>
    </source>
</reference>
<dbReference type="EMBL" id="JAAPAO010001489">
    <property type="protein sequence ID" value="KAF4649584.1"/>
    <property type="molecule type" value="Genomic_DNA"/>
</dbReference>
<sequence length="387" mass="43187">MVSSLFRWTRSKVVRKGLIFLDSEPTTSEPGTVARYFIPSEACARLYGTQLGDVLAQFKCYYDSRDWQTWRDASDFDKSNQMVRVVKVTDDGLYRGYRCSCPDGVKYTFCRHCTGLMILEDNKAPYEELFSGLIVPGRSAQGCLVDLTRLTRKPRQIRRRRGLADTNRHAQLLQQMSQPTRQEPLLPSRARQLPRLVLDMSHSLVEGIDEEDIESSGDEADPLRAIEDSWIREAEDEVEKELQAESVRSENVRTSPNAGNDEQSDPEQMSSSGGAHRVRGDGSSDKSSSEEDTETTEQSSSSSDEEDGISGGELDEEGDIWGSADEDSRRRICRSPAVGVFGQSEALDLSPIEHVDWSASLSHMQAYFGGSPEVELSAPLIQQITPT</sequence>
<dbReference type="InterPro" id="IPR007527">
    <property type="entry name" value="Znf_SWIM"/>
</dbReference>
<protein>
    <recommendedName>
        <fullName evidence="3">SWIM-type domain-containing protein</fullName>
    </recommendedName>
</protein>
<keyword evidence="1" id="KW-0862">Zinc</keyword>
<feature type="compositionally biased region" description="Basic and acidic residues" evidence="2">
    <location>
        <begin position="278"/>
        <end position="289"/>
    </location>
</feature>
<dbReference type="PROSITE" id="PS50966">
    <property type="entry name" value="ZF_SWIM"/>
    <property type="match status" value="1"/>
</dbReference>
<feature type="compositionally biased region" description="Basic and acidic residues" evidence="2">
    <location>
        <begin position="240"/>
        <end position="251"/>
    </location>
</feature>
<accession>A0A7J6KRV3</accession>
<evidence type="ECO:0000256" key="1">
    <source>
        <dbReference type="PROSITE-ProRule" id="PRU00325"/>
    </source>
</evidence>
<dbReference type="AlphaFoldDB" id="A0A7J6KRV3"/>